<dbReference type="PROSITE" id="PS51318">
    <property type="entry name" value="TAT"/>
    <property type="match status" value="1"/>
</dbReference>
<dbReference type="RefSeq" id="WP_097142192.1">
    <property type="nucleotide sequence ID" value="NZ_OBQD01000017.1"/>
</dbReference>
<organism evidence="1 2">
    <name type="scientific">Rhizobium subbaraonis</name>
    <dbReference type="NCBI Taxonomy" id="908946"/>
    <lineage>
        <taxon>Bacteria</taxon>
        <taxon>Pseudomonadati</taxon>
        <taxon>Pseudomonadota</taxon>
        <taxon>Alphaproteobacteria</taxon>
        <taxon>Hyphomicrobiales</taxon>
        <taxon>Rhizobiaceae</taxon>
        <taxon>Rhizobium/Agrobacterium group</taxon>
        <taxon>Rhizobium</taxon>
    </lineage>
</organism>
<gene>
    <name evidence="1" type="ORF">SAMN05892877_117149</name>
</gene>
<accession>A0A285UVC1</accession>
<dbReference type="AlphaFoldDB" id="A0A285UVC1"/>
<name>A0A285UVC1_9HYPH</name>
<reference evidence="1 2" key="1">
    <citation type="submission" date="2017-08" db="EMBL/GenBank/DDBJ databases">
        <authorList>
            <person name="de Groot N.N."/>
        </authorList>
    </citation>
    <scope>NUCLEOTIDE SEQUENCE [LARGE SCALE GENOMIC DNA]</scope>
    <source>
        <strain evidence="1 2">JC85</strain>
    </source>
</reference>
<dbReference type="Proteomes" id="UP000219167">
    <property type="component" value="Unassembled WGS sequence"/>
</dbReference>
<evidence type="ECO:0000313" key="2">
    <source>
        <dbReference type="Proteomes" id="UP000219167"/>
    </source>
</evidence>
<sequence>MNRRAFFGFACGGVAAAPAALLGTPKPAKAEVARLTIGIDTTEMGNLVARVVANAKREAICAIVNERSRYERAKRG</sequence>
<keyword evidence="2" id="KW-1185">Reference proteome</keyword>
<dbReference type="InterPro" id="IPR006311">
    <property type="entry name" value="TAT_signal"/>
</dbReference>
<proteinExistence type="predicted"/>
<dbReference type="EMBL" id="OBQD01000017">
    <property type="protein sequence ID" value="SOC45760.1"/>
    <property type="molecule type" value="Genomic_DNA"/>
</dbReference>
<evidence type="ECO:0000313" key="1">
    <source>
        <dbReference type="EMBL" id="SOC45760.1"/>
    </source>
</evidence>
<protein>
    <submittedName>
        <fullName evidence="1">Uncharacterized protein</fullName>
    </submittedName>
</protein>